<sequence length="451" mass="47203">MTTMFSLAVIFITGFLIFRKYNPQAVLFFGGLLLLIGAIVGGTGVPLAESQSSGSILLDLFTFIKVKMSSTVAGLGLYIMAVAGFAKYMDHIGASQVLVQVTLKPLQKFQSPYMVLALGYLAGQLLNVFIPSAAGLGLLLMVTLYPVLTKLGVSKVSAVAVIATSACLDLGPASGNSVMAATNSGMDVTEYFMNYQFLVGGVTAIAIAIMHFFVQRYYDAKGHGAEYSQDVEVDVKDKEAPIWYCLLPLVPLVLIFTFSKMVISSVKIDIATAMFLSVTIALLCEVIRKGAKETLGSLLVYFDGMGNAFARVITLIVAGQVFAHGLKTIGILDTAINAATSASIPVAVLVVIMVVVIALFSILMGSGNAPFFSFAALVPDIAAKVGVGPIAMLLPMQLGSGIARSMSPIAGVIIGVAGIAGVSPFDIVKRTAPVMVVALVVSTGMSLLLTL</sequence>
<proteinExistence type="inferred from homology"/>
<dbReference type="PANTHER" id="PTHR42002">
    <property type="entry name" value="ANAEROBIC C4-DICARBOXYLATE TRANSPORTER DCUC-RELATED"/>
    <property type="match status" value="1"/>
</dbReference>
<comment type="subcellular location">
    <subcellularLocation>
        <location evidence="1">Cell membrane</location>
        <topology evidence="1">Multi-pass membrane protein</topology>
    </subcellularLocation>
</comment>
<feature type="transmembrane region" description="Helical" evidence="8">
    <location>
        <begin position="371"/>
        <end position="394"/>
    </location>
</feature>
<evidence type="ECO:0000256" key="3">
    <source>
        <dbReference type="ARBA" id="ARBA00022448"/>
    </source>
</evidence>
<feature type="transmembrane region" description="Helical" evidence="8">
    <location>
        <begin position="68"/>
        <end position="86"/>
    </location>
</feature>
<dbReference type="STRING" id="305900.GV64_23735"/>
<evidence type="ECO:0000256" key="8">
    <source>
        <dbReference type="SAM" id="Phobius"/>
    </source>
</evidence>
<dbReference type="InterPro" id="IPR018385">
    <property type="entry name" value="C4_dicarb_anaerob_car-like"/>
</dbReference>
<dbReference type="NCBIfam" id="NF037994">
    <property type="entry name" value="DcuC_1"/>
    <property type="match status" value="1"/>
</dbReference>
<feature type="transmembrane region" description="Helical" evidence="8">
    <location>
        <begin position="406"/>
        <end position="425"/>
    </location>
</feature>
<keyword evidence="5 8" id="KW-0812">Transmembrane</keyword>
<feature type="transmembrane region" description="Helical" evidence="8">
    <location>
        <begin position="431"/>
        <end position="450"/>
    </location>
</feature>
<feature type="transmembrane region" description="Helical" evidence="8">
    <location>
        <begin position="338"/>
        <end position="365"/>
    </location>
</feature>
<comment type="similarity">
    <text evidence="2">Belongs to the DcuC/DcuD transporter (TC 2.A.61) family.</text>
</comment>
<evidence type="ECO:0000256" key="2">
    <source>
        <dbReference type="ARBA" id="ARBA00005275"/>
    </source>
</evidence>
<evidence type="ECO:0000256" key="6">
    <source>
        <dbReference type="ARBA" id="ARBA00022989"/>
    </source>
</evidence>
<feature type="transmembrane region" description="Helical" evidence="8">
    <location>
        <begin position="192"/>
        <end position="214"/>
    </location>
</feature>
<evidence type="ECO:0000256" key="7">
    <source>
        <dbReference type="ARBA" id="ARBA00023136"/>
    </source>
</evidence>
<keyword evidence="4" id="KW-1003">Cell membrane</keyword>
<dbReference type="Proteomes" id="UP000027997">
    <property type="component" value="Unassembled WGS sequence"/>
</dbReference>
<evidence type="ECO:0000256" key="4">
    <source>
        <dbReference type="ARBA" id="ARBA00022475"/>
    </source>
</evidence>
<evidence type="ECO:0000256" key="5">
    <source>
        <dbReference type="ARBA" id="ARBA00022692"/>
    </source>
</evidence>
<name>A0A081KGQ3_9GAMM</name>
<dbReference type="eggNOG" id="COG3069">
    <property type="taxonomic scope" value="Bacteria"/>
</dbReference>
<feature type="transmembrane region" description="Helical" evidence="8">
    <location>
        <begin position="308"/>
        <end position="326"/>
    </location>
</feature>
<accession>A0A081KGQ3</accession>
<keyword evidence="3" id="KW-0813">Transport</keyword>
<comment type="caution">
    <text evidence="9">The sequence shown here is derived from an EMBL/GenBank/DDBJ whole genome shotgun (WGS) entry which is preliminary data.</text>
</comment>
<dbReference type="AlphaFoldDB" id="A0A081KGQ3"/>
<feature type="transmembrane region" description="Helical" evidence="8">
    <location>
        <begin position="241"/>
        <end position="258"/>
    </location>
</feature>
<dbReference type="GO" id="GO:0005886">
    <property type="term" value="C:plasma membrane"/>
    <property type="evidence" value="ECO:0007669"/>
    <property type="project" value="UniProtKB-SubCell"/>
</dbReference>
<dbReference type="Pfam" id="PF03606">
    <property type="entry name" value="DcuC"/>
    <property type="match status" value="1"/>
</dbReference>
<evidence type="ECO:0000313" key="10">
    <source>
        <dbReference type="Proteomes" id="UP000027997"/>
    </source>
</evidence>
<dbReference type="RefSeq" id="WP_026258167.1">
    <property type="nucleotide sequence ID" value="NZ_JOJP01000001.1"/>
</dbReference>
<dbReference type="NCBIfam" id="TIGR00771">
    <property type="entry name" value="DcuC"/>
    <property type="match status" value="1"/>
</dbReference>
<gene>
    <name evidence="9" type="ORF">GV64_23735</name>
</gene>
<feature type="transmembrane region" description="Helical" evidence="8">
    <location>
        <begin position="25"/>
        <end position="48"/>
    </location>
</feature>
<evidence type="ECO:0000313" key="9">
    <source>
        <dbReference type="EMBL" id="KEI73329.1"/>
    </source>
</evidence>
<dbReference type="PANTHER" id="PTHR42002:SF2">
    <property type="entry name" value="ANAEROBIC C4-DICARBOXYLATE TRANSPORTER DCUC-RELATED"/>
    <property type="match status" value="1"/>
</dbReference>
<reference evidence="9 10" key="1">
    <citation type="submission" date="2014-06" db="EMBL/GenBank/DDBJ databases">
        <title>Whole Genome Sequences of Three Symbiotic Endozoicomonas Bacteria.</title>
        <authorList>
            <person name="Neave M.J."/>
            <person name="Apprill A."/>
            <person name="Voolstra C.R."/>
        </authorList>
    </citation>
    <scope>NUCLEOTIDE SEQUENCE [LARGE SCALE GENOMIC DNA]</scope>
    <source>
        <strain evidence="9 10">DSM 22380</strain>
    </source>
</reference>
<dbReference type="EMBL" id="JOJP01000001">
    <property type="protein sequence ID" value="KEI73329.1"/>
    <property type="molecule type" value="Genomic_DNA"/>
</dbReference>
<evidence type="ECO:0000256" key="1">
    <source>
        <dbReference type="ARBA" id="ARBA00004651"/>
    </source>
</evidence>
<dbReference type="GO" id="GO:0015556">
    <property type="term" value="F:C4-dicarboxylate transmembrane transporter activity"/>
    <property type="evidence" value="ECO:0007669"/>
    <property type="project" value="InterPro"/>
</dbReference>
<feature type="transmembrane region" description="Helical" evidence="8">
    <location>
        <begin position="113"/>
        <end position="145"/>
    </location>
</feature>
<keyword evidence="7 8" id="KW-0472">Membrane</keyword>
<keyword evidence="6 8" id="KW-1133">Transmembrane helix</keyword>
<keyword evidence="10" id="KW-1185">Reference proteome</keyword>
<dbReference type="InterPro" id="IPR004669">
    <property type="entry name" value="C4_dicarb_anaerob_car"/>
</dbReference>
<organism evidence="9 10">
    <name type="scientific">Endozoicomonas elysicola</name>
    <dbReference type="NCBI Taxonomy" id="305900"/>
    <lineage>
        <taxon>Bacteria</taxon>
        <taxon>Pseudomonadati</taxon>
        <taxon>Pseudomonadota</taxon>
        <taxon>Gammaproteobacteria</taxon>
        <taxon>Oceanospirillales</taxon>
        <taxon>Endozoicomonadaceae</taxon>
        <taxon>Endozoicomonas</taxon>
    </lineage>
</organism>
<feature type="transmembrane region" description="Helical" evidence="8">
    <location>
        <begin position="270"/>
        <end position="288"/>
    </location>
</feature>
<protein>
    <submittedName>
        <fullName evidence="9">C4-dicarboxylate ABC transporter</fullName>
    </submittedName>
</protein>